<feature type="compositionally biased region" description="Pro residues" evidence="1">
    <location>
        <begin position="788"/>
        <end position="799"/>
    </location>
</feature>
<feature type="compositionally biased region" description="Basic and acidic residues" evidence="1">
    <location>
        <begin position="131"/>
        <end position="145"/>
    </location>
</feature>
<dbReference type="AlphaFoldDB" id="A0A9N9FS78"/>
<feature type="compositionally biased region" description="Low complexity" evidence="1">
    <location>
        <begin position="165"/>
        <end position="178"/>
    </location>
</feature>
<dbReference type="InterPro" id="IPR011993">
    <property type="entry name" value="PH-like_dom_sf"/>
</dbReference>
<feature type="compositionally biased region" description="Low complexity" evidence="1">
    <location>
        <begin position="878"/>
        <end position="888"/>
    </location>
</feature>
<evidence type="ECO:0000256" key="1">
    <source>
        <dbReference type="SAM" id="MobiDB-lite"/>
    </source>
</evidence>
<feature type="region of interest" description="Disordered" evidence="1">
    <location>
        <begin position="1059"/>
        <end position="1102"/>
    </location>
</feature>
<proteinExistence type="predicted"/>
<feature type="compositionally biased region" description="Low complexity" evidence="1">
    <location>
        <begin position="290"/>
        <end position="320"/>
    </location>
</feature>
<gene>
    <name evidence="3" type="ORF">POCULU_LOCUS5286</name>
</gene>
<feature type="region of interest" description="Disordered" evidence="1">
    <location>
        <begin position="131"/>
        <end position="194"/>
    </location>
</feature>
<feature type="region of interest" description="Disordered" evidence="1">
    <location>
        <begin position="638"/>
        <end position="725"/>
    </location>
</feature>
<dbReference type="Gene3D" id="2.30.29.30">
    <property type="entry name" value="Pleckstrin-homology domain (PH domain)/Phosphotyrosine-binding domain (PTB)"/>
    <property type="match status" value="1"/>
</dbReference>
<dbReference type="SMART" id="SM00233">
    <property type="entry name" value="PH"/>
    <property type="match status" value="1"/>
</dbReference>
<feature type="compositionally biased region" description="Low complexity" evidence="1">
    <location>
        <begin position="814"/>
        <end position="825"/>
    </location>
</feature>
<dbReference type="PROSITE" id="PS50003">
    <property type="entry name" value="PH_DOMAIN"/>
    <property type="match status" value="1"/>
</dbReference>
<dbReference type="Pfam" id="PF00169">
    <property type="entry name" value="PH"/>
    <property type="match status" value="1"/>
</dbReference>
<feature type="region of interest" description="Disordered" evidence="1">
    <location>
        <begin position="766"/>
        <end position="825"/>
    </location>
</feature>
<keyword evidence="4" id="KW-1185">Reference proteome</keyword>
<feature type="compositionally biased region" description="Polar residues" evidence="1">
    <location>
        <begin position="179"/>
        <end position="193"/>
    </location>
</feature>
<organism evidence="3 4">
    <name type="scientific">Paraglomus occultum</name>
    <dbReference type="NCBI Taxonomy" id="144539"/>
    <lineage>
        <taxon>Eukaryota</taxon>
        <taxon>Fungi</taxon>
        <taxon>Fungi incertae sedis</taxon>
        <taxon>Mucoromycota</taxon>
        <taxon>Glomeromycotina</taxon>
        <taxon>Glomeromycetes</taxon>
        <taxon>Paraglomerales</taxon>
        <taxon>Paraglomeraceae</taxon>
        <taxon>Paraglomus</taxon>
    </lineage>
</organism>
<reference evidence="3" key="1">
    <citation type="submission" date="2021-06" db="EMBL/GenBank/DDBJ databases">
        <authorList>
            <person name="Kallberg Y."/>
            <person name="Tangrot J."/>
            <person name="Rosling A."/>
        </authorList>
    </citation>
    <scope>NUCLEOTIDE SEQUENCE</scope>
    <source>
        <strain evidence="3">IA702</strain>
    </source>
</reference>
<sequence length="1215" mass="132201">MVVWQPNNSMLTEDPSTTTNTVDMEDENTLKDSNSESLNTNLFKTTAAERKKTAEKLFGNSSTDSSLAVEEDSLDCNINTLDTITDKAKADIKDITNNNSTAVVSAETVGTQHLTDTVSKDSQASLIEIHIPEEHRLSKESRFSKESGMVSSASSINDGDNETDAQQPSSLSQLSATSNDQYARTFSDNSNNHLGMITEEEETKSVLSNHSRNVSNNALESIDNDSEKQNITANVREEPFLASDQADTETRLSSSSQTASFSDVSETPSSSNQTPVEAKRRSSSKRKNSSRSILSVLSPSIRSSSSSSSTRGSSRGSVSDSEGDPVPRKQQQHSVLSKADRILGRSPFGSISGRRRTSRMIKNASESEVTPPGSPNSPEKLSKIGKILGLTPSEEKLLLEKPDAASRIFQLSSSSSSSLDETSANPRKSETDNRPVNNTSNKTIKVLGPPVDNGMPIIDEKSKAGRILGLEEKVQKRRGTSMYVSKVSDRVSGLVVHSRAGISSPITVATVNKNIALTGTLTKYQHAKFGKNWKRRFFILAKTTLYCFKDSERSSLMTDSFEITAETIVCVTDTFSGKPWMLQVNKEGIKPWYLQADNVEDMKLWLAELKATVVKCKYSVTQLPDVPKYKTIDEPVNNAYNTIVPPPRRTRQTPTTASFPQGTTSTVSSSYVQQSLPPPPRPAPSVPANITSLPPPPRSKSAPTTPCPPSPTSSLPPSRPLSPQHDLDVAELAGANIGVPARPSSPVHTLSPPKTRTVKIMVPANHNDIPQDDVDSAITTPTNSYTSLPPPPRSPPPPRTATRSPIQSTPQPPRASRSSNPPRSAPVVYAFNQQYYNVQQQQIYHSTPPSTPPRSPVAVSPPRSTVNVSHVATKRRVPPNLSLSNSANPSPPSPRSPHSTHSAPSSPYYYTTRSRKATDSPPLYKTSPSTPPPRIMTHIPTSLSSALAPTVPHPPGPPRFSKPTSSQSRSMQSSKKSQYQSIPIILPSSAITSIPPPPRTRPPNIPLPSIPTNVKPRNMNGKNTGGVEPAVEFSDDDELDPDYRDEVNAAWKKSQLVKSLEEKHSKRHRNAARVSKRHRDINNGTDDTHRVDSDIESNESDVNTNQASALNYNVRRILHVNERMSSGDFELVASLQELDKVHPAHNGSDDGSGDDDGYAVQSVDEDKMDEVDSMDIYLNGVVDVKTKIGGYESDGSLIDPMDSVDDSTRWASQIF</sequence>
<evidence type="ECO:0000259" key="2">
    <source>
        <dbReference type="PROSITE" id="PS50003"/>
    </source>
</evidence>
<feature type="compositionally biased region" description="Pro residues" evidence="1">
    <location>
        <begin position="676"/>
        <end position="685"/>
    </location>
</feature>
<protein>
    <submittedName>
        <fullName evidence="3">5937_t:CDS:1</fullName>
    </submittedName>
</protein>
<feature type="compositionally biased region" description="Low complexity" evidence="1">
    <location>
        <begin position="856"/>
        <end position="866"/>
    </location>
</feature>
<dbReference type="OrthoDB" id="185175at2759"/>
<feature type="compositionally biased region" description="Pro residues" evidence="1">
    <location>
        <begin position="951"/>
        <end position="960"/>
    </location>
</feature>
<dbReference type="CDD" id="cd00821">
    <property type="entry name" value="PH"/>
    <property type="match status" value="1"/>
</dbReference>
<feature type="region of interest" description="Disordered" evidence="1">
    <location>
        <begin position="844"/>
        <end position="1039"/>
    </location>
</feature>
<feature type="region of interest" description="Disordered" evidence="1">
    <location>
        <begin position="410"/>
        <end position="456"/>
    </location>
</feature>
<dbReference type="SUPFAM" id="SSF50729">
    <property type="entry name" value="PH domain-like"/>
    <property type="match status" value="1"/>
</dbReference>
<dbReference type="EMBL" id="CAJVPJ010000786">
    <property type="protein sequence ID" value="CAG8556396.1"/>
    <property type="molecule type" value="Genomic_DNA"/>
</dbReference>
<feature type="compositionally biased region" description="Low complexity" evidence="1">
    <location>
        <begin position="663"/>
        <end position="675"/>
    </location>
</feature>
<accession>A0A9N9FS78</accession>
<dbReference type="InterPro" id="IPR001849">
    <property type="entry name" value="PH_domain"/>
</dbReference>
<feature type="compositionally biased region" description="Basic residues" evidence="1">
    <location>
        <begin position="1065"/>
        <end position="1079"/>
    </location>
</feature>
<feature type="domain" description="PH" evidence="2">
    <location>
        <begin position="514"/>
        <end position="614"/>
    </location>
</feature>
<feature type="compositionally biased region" description="Polar residues" evidence="1">
    <location>
        <begin position="434"/>
        <end position="443"/>
    </location>
</feature>
<name>A0A9N9FS78_9GLOM</name>
<dbReference type="Proteomes" id="UP000789572">
    <property type="component" value="Unassembled WGS sequence"/>
</dbReference>
<evidence type="ECO:0000313" key="3">
    <source>
        <dbReference type="EMBL" id="CAG8556396.1"/>
    </source>
</evidence>
<comment type="caution">
    <text evidence="3">The sequence shown here is derived from an EMBL/GenBank/DDBJ whole genome shotgun (WGS) entry which is preliminary data.</text>
</comment>
<feature type="compositionally biased region" description="Polar residues" evidence="1">
    <location>
        <begin position="149"/>
        <end position="158"/>
    </location>
</feature>
<feature type="compositionally biased region" description="Low complexity" evidence="1">
    <location>
        <begin position="896"/>
        <end position="912"/>
    </location>
</feature>
<feature type="compositionally biased region" description="Polar residues" evidence="1">
    <location>
        <begin position="251"/>
        <end position="275"/>
    </location>
</feature>
<feature type="region of interest" description="Disordered" evidence="1">
    <location>
        <begin position="236"/>
        <end position="382"/>
    </location>
</feature>
<feature type="compositionally biased region" description="Pro residues" evidence="1">
    <location>
        <begin position="994"/>
        <end position="1009"/>
    </location>
</feature>
<feature type="compositionally biased region" description="Low complexity" evidence="1">
    <location>
        <begin position="961"/>
        <end position="993"/>
    </location>
</feature>
<feature type="region of interest" description="Disordered" evidence="1">
    <location>
        <begin position="1"/>
        <end position="21"/>
    </location>
</feature>
<evidence type="ECO:0000313" key="4">
    <source>
        <dbReference type="Proteomes" id="UP000789572"/>
    </source>
</evidence>